<evidence type="ECO:0000313" key="2">
    <source>
        <dbReference type="Proteomes" id="UP000238634"/>
    </source>
</evidence>
<evidence type="ECO:0000313" key="1">
    <source>
        <dbReference type="EMBL" id="PSB20950.1"/>
    </source>
</evidence>
<comment type="caution">
    <text evidence="1">The sequence shown here is derived from an EMBL/GenBank/DDBJ whole genome shotgun (WGS) entry which is preliminary data.</text>
</comment>
<reference evidence="1 2" key="1">
    <citation type="submission" date="2018-02" db="EMBL/GenBank/DDBJ databases">
        <authorList>
            <person name="Cohen D.B."/>
            <person name="Kent A.D."/>
        </authorList>
    </citation>
    <scope>NUCLEOTIDE SEQUENCE [LARGE SCALE GENOMIC DNA]</scope>
    <source>
        <strain evidence="1 2">ULC007</strain>
    </source>
</reference>
<proteinExistence type="predicted"/>
<dbReference type="Gene3D" id="1.10.490.110">
    <property type="entry name" value="Uncharacterized conserved protein DUF2267"/>
    <property type="match status" value="1"/>
</dbReference>
<dbReference type="OrthoDB" id="483793at2"/>
<organism evidence="1 2">
    <name type="scientific">Phormidesmis priestleyi ULC007</name>
    <dbReference type="NCBI Taxonomy" id="1920490"/>
    <lineage>
        <taxon>Bacteria</taxon>
        <taxon>Bacillati</taxon>
        <taxon>Cyanobacteriota</taxon>
        <taxon>Cyanophyceae</taxon>
        <taxon>Leptolyngbyales</taxon>
        <taxon>Leptolyngbyaceae</taxon>
        <taxon>Phormidesmis</taxon>
    </lineage>
</organism>
<keyword evidence="2" id="KW-1185">Reference proteome</keyword>
<dbReference type="InterPro" id="IPR038282">
    <property type="entry name" value="DUF2267_sf"/>
</dbReference>
<name>A0A2T1DKC8_9CYAN</name>
<reference evidence="1 2" key="2">
    <citation type="submission" date="2018-03" db="EMBL/GenBank/DDBJ databases">
        <title>The ancient ancestry and fast evolution of plastids.</title>
        <authorList>
            <person name="Moore K.R."/>
            <person name="Magnabosco C."/>
            <person name="Momper L."/>
            <person name="Gold D.A."/>
            <person name="Bosak T."/>
            <person name="Fournier G.P."/>
        </authorList>
    </citation>
    <scope>NUCLEOTIDE SEQUENCE [LARGE SCALE GENOMIC DNA]</scope>
    <source>
        <strain evidence="1 2">ULC007</strain>
    </source>
</reference>
<dbReference type="Pfam" id="PF10025">
    <property type="entry name" value="DUF2267"/>
    <property type="match status" value="1"/>
</dbReference>
<dbReference type="InterPro" id="IPR018727">
    <property type="entry name" value="DUF2267"/>
</dbReference>
<gene>
    <name evidence="1" type="ORF">C7B65_05975</name>
</gene>
<accession>A0A2T1DKC8</accession>
<protein>
    <submittedName>
        <fullName evidence="1">DUF2267 domain-containing protein</fullName>
    </submittedName>
</protein>
<sequence length="291" mass="32638">MPIAIRDDVVYIMLKKIHDSDRVPGPDPVNFTDADFAGIEMSIADLLGHLDYLNQRQYINAEFSGNAYGNQEDVPNVVNAEEFGLRIANTYGAPDGPLPHLIEFKKAELTEKGEKMLAEMEANPPQNMNRGQAAPVYSKDLPFLEKVMVKTGLKEHYDARDITEVVFRTMRDMMTNEAVDHVAEELHEPMEAGNTDKTLYAATPIATEIADLWEDTNPIVHFLSRVRPPLKIKSSTFLFRIRQEAGLAVTIPPEVAVEAVFSATKDQLSEGRIQEVANFLPDEIRAIWEKA</sequence>
<dbReference type="RefSeq" id="WP_073070666.1">
    <property type="nucleotide sequence ID" value="NZ_MPPI01000008.1"/>
</dbReference>
<dbReference type="AlphaFoldDB" id="A0A2T1DKC8"/>
<dbReference type="EMBL" id="PVWG01000004">
    <property type="protein sequence ID" value="PSB20950.1"/>
    <property type="molecule type" value="Genomic_DNA"/>
</dbReference>
<dbReference type="Proteomes" id="UP000238634">
    <property type="component" value="Unassembled WGS sequence"/>
</dbReference>